<organism evidence="1">
    <name type="scientific">marine sediment metagenome</name>
    <dbReference type="NCBI Taxonomy" id="412755"/>
    <lineage>
        <taxon>unclassified sequences</taxon>
        <taxon>metagenomes</taxon>
        <taxon>ecological metagenomes</taxon>
    </lineage>
</organism>
<protein>
    <submittedName>
        <fullName evidence="1">Uncharacterized protein</fullName>
    </submittedName>
</protein>
<comment type="caution">
    <text evidence="1">The sequence shown here is derived from an EMBL/GenBank/DDBJ whole genome shotgun (WGS) entry which is preliminary data.</text>
</comment>
<proteinExistence type="predicted"/>
<reference evidence="1" key="1">
    <citation type="journal article" date="2015" name="Nature">
        <title>Complex archaea that bridge the gap between prokaryotes and eukaryotes.</title>
        <authorList>
            <person name="Spang A."/>
            <person name="Saw J.H."/>
            <person name="Jorgensen S.L."/>
            <person name="Zaremba-Niedzwiedzka K."/>
            <person name="Martijn J."/>
            <person name="Lind A.E."/>
            <person name="van Eijk R."/>
            <person name="Schleper C."/>
            <person name="Guy L."/>
            <person name="Ettema T.J."/>
        </authorList>
    </citation>
    <scope>NUCLEOTIDE SEQUENCE</scope>
</reference>
<name>A0A0F9HTF9_9ZZZZ</name>
<sequence>MGKSKDVRIMIFSCYQCRTISAIVVEPANNGTFPFMPHSLICTNCCMLATVYIKEKHELNEIELMALSSAEDRA</sequence>
<dbReference type="AlphaFoldDB" id="A0A0F9HTF9"/>
<gene>
    <name evidence="1" type="ORF">LCGC14_1959250</name>
</gene>
<accession>A0A0F9HTF9</accession>
<dbReference type="EMBL" id="LAZR01021533">
    <property type="protein sequence ID" value="KKL84990.1"/>
    <property type="molecule type" value="Genomic_DNA"/>
</dbReference>
<evidence type="ECO:0000313" key="1">
    <source>
        <dbReference type="EMBL" id="KKL84990.1"/>
    </source>
</evidence>